<sequence length="265" mass="30608">MPFDPSHVDLLLQYVLLVAGEEDKHTDRQLGPIHLMKYVYLADLVYARRNQGKTFTSAHWQFDKFGPWSQEVRERIEPAFLVIGADKKISPSNYEDKDDGFRWSLRNERLLQEREWKLPADITMYLKRYVDRFGQDAPSLLDHVYSTKLMLSAAPNEHLDFSLAVEDTSSAVPEPRQLRMDNLSEKKKKKLKERMHALQEKQKSRKPKALRLVPLVKNPRVDEVYEAGIAWLDDLAGQPLTPGEKAAEFSDEVWQSSTRKGGNVS</sequence>
<feature type="region of interest" description="Disordered" evidence="1">
    <location>
        <begin position="241"/>
        <end position="265"/>
    </location>
</feature>
<comment type="caution">
    <text evidence="2">The sequence shown here is derived from an EMBL/GenBank/DDBJ whole genome shotgun (WGS) entry which is preliminary data.</text>
</comment>
<protein>
    <recommendedName>
        <fullName evidence="4">Antitoxin SocA-like Panacea domain-containing protein</fullName>
    </recommendedName>
</protein>
<dbReference type="AlphaFoldDB" id="A0A1F6U3M3"/>
<evidence type="ECO:0008006" key="4">
    <source>
        <dbReference type="Google" id="ProtNLM"/>
    </source>
</evidence>
<gene>
    <name evidence="2" type="ORF">A3A87_08120</name>
</gene>
<reference evidence="2 3" key="1">
    <citation type="journal article" date="2016" name="Nat. Commun.">
        <title>Thousands of microbial genomes shed light on interconnected biogeochemical processes in an aquifer system.</title>
        <authorList>
            <person name="Anantharaman K."/>
            <person name="Brown C.T."/>
            <person name="Hug L.A."/>
            <person name="Sharon I."/>
            <person name="Castelle C.J."/>
            <person name="Probst A.J."/>
            <person name="Thomas B.C."/>
            <person name="Singh A."/>
            <person name="Wilkins M.J."/>
            <person name="Karaoz U."/>
            <person name="Brodie E.L."/>
            <person name="Williams K.H."/>
            <person name="Hubbard S.S."/>
            <person name="Banfield J.F."/>
        </authorList>
    </citation>
    <scope>NUCLEOTIDE SEQUENCE [LARGE SCALE GENOMIC DNA]</scope>
</reference>
<proteinExistence type="predicted"/>
<accession>A0A1F6U3M3</accession>
<evidence type="ECO:0000256" key="1">
    <source>
        <dbReference type="SAM" id="MobiDB-lite"/>
    </source>
</evidence>
<evidence type="ECO:0000313" key="3">
    <source>
        <dbReference type="Proteomes" id="UP000179037"/>
    </source>
</evidence>
<dbReference type="EMBL" id="MFTC01000028">
    <property type="protein sequence ID" value="OGI51975.1"/>
    <property type="molecule type" value="Genomic_DNA"/>
</dbReference>
<feature type="compositionally biased region" description="Polar residues" evidence="1">
    <location>
        <begin position="253"/>
        <end position="265"/>
    </location>
</feature>
<dbReference type="Proteomes" id="UP000179037">
    <property type="component" value="Unassembled WGS sequence"/>
</dbReference>
<name>A0A1F6U3M3_9PROT</name>
<evidence type="ECO:0000313" key="2">
    <source>
        <dbReference type="EMBL" id="OGI51975.1"/>
    </source>
</evidence>
<organism evidence="2 3">
    <name type="scientific">Candidatus Muproteobacteria bacterium RIFCSPLOWO2_01_FULL_60_18</name>
    <dbReference type="NCBI Taxonomy" id="1817768"/>
    <lineage>
        <taxon>Bacteria</taxon>
        <taxon>Pseudomonadati</taxon>
        <taxon>Pseudomonadota</taxon>
        <taxon>Candidatus Muproteobacteria</taxon>
    </lineage>
</organism>